<dbReference type="InterPro" id="IPR011010">
    <property type="entry name" value="DNA_brk_join_enz"/>
</dbReference>
<dbReference type="GO" id="GO:0006310">
    <property type="term" value="P:DNA recombination"/>
    <property type="evidence" value="ECO:0007669"/>
    <property type="project" value="UniProtKB-KW"/>
</dbReference>
<evidence type="ECO:0000259" key="2">
    <source>
        <dbReference type="Pfam" id="PF00589"/>
    </source>
</evidence>
<dbReference type="RefSeq" id="WP_008290505.1">
    <property type="nucleotide sequence ID" value="NZ_JRQD01000001.1"/>
</dbReference>
<dbReference type="InterPro" id="IPR002104">
    <property type="entry name" value="Integrase_catalytic"/>
</dbReference>
<evidence type="ECO:0000313" key="3">
    <source>
        <dbReference type="EMBL" id="KGM07722.1"/>
    </source>
</evidence>
<name>A0A0A0BJB1_9GAMM</name>
<dbReference type="SUPFAM" id="SSF56349">
    <property type="entry name" value="DNA breaking-rejoining enzymes"/>
    <property type="match status" value="1"/>
</dbReference>
<dbReference type="Gene3D" id="1.10.443.10">
    <property type="entry name" value="Intergrase catalytic core"/>
    <property type="match status" value="1"/>
</dbReference>
<dbReference type="STRING" id="392484.LP43_0138"/>
<evidence type="ECO:0000313" key="4">
    <source>
        <dbReference type="Proteomes" id="UP000029999"/>
    </source>
</evidence>
<proteinExistence type="predicted"/>
<evidence type="ECO:0000256" key="1">
    <source>
        <dbReference type="ARBA" id="ARBA00023172"/>
    </source>
</evidence>
<protein>
    <recommendedName>
        <fullName evidence="2">Tyr recombinase domain-containing protein</fullName>
    </recommendedName>
</protein>
<organism evidence="3 4">
    <name type="scientific">Methylophaga thiooxydans</name>
    <dbReference type="NCBI Taxonomy" id="392484"/>
    <lineage>
        <taxon>Bacteria</taxon>
        <taxon>Pseudomonadati</taxon>
        <taxon>Pseudomonadota</taxon>
        <taxon>Gammaproteobacteria</taxon>
        <taxon>Thiotrichales</taxon>
        <taxon>Piscirickettsiaceae</taxon>
        <taxon>Methylophaga</taxon>
    </lineage>
</organism>
<reference evidence="3 4" key="1">
    <citation type="submission" date="2014-09" db="EMBL/GenBank/DDBJ databases">
        <authorList>
            <person name="Grob C."/>
            <person name="Taubert M."/>
            <person name="Howat A.M."/>
            <person name="Burns O.J."/>
            <person name="Dixon J.L."/>
            <person name="Chen Y."/>
            <person name="Murrell J.C."/>
        </authorList>
    </citation>
    <scope>NUCLEOTIDE SEQUENCE [LARGE SCALE GENOMIC DNA]</scope>
    <source>
        <strain evidence="3">L4</strain>
    </source>
</reference>
<feature type="domain" description="Tyr recombinase" evidence="2">
    <location>
        <begin position="362"/>
        <end position="516"/>
    </location>
</feature>
<dbReference type="Proteomes" id="UP000029999">
    <property type="component" value="Unassembled WGS sequence"/>
</dbReference>
<gene>
    <name evidence="3" type="ORF">LP43_0138</name>
</gene>
<dbReference type="GO" id="GO:0003677">
    <property type="term" value="F:DNA binding"/>
    <property type="evidence" value="ECO:0007669"/>
    <property type="project" value="InterPro"/>
</dbReference>
<keyword evidence="1" id="KW-0233">DNA recombination</keyword>
<dbReference type="InterPro" id="IPR013762">
    <property type="entry name" value="Integrase-like_cat_sf"/>
</dbReference>
<accession>A0A0A0BJB1</accession>
<sequence length="695" mass="79018">MELTLFNSVTESIETGTTQTLEKYTWIEKISNDGSHLKVIDGYQGSSQIGYIPVDMVLSDGSLLSDPRHRTWLKLVYEYAELFQMHNPETSTSVFEGRVKSILKFIYWLNHRGVRRLENVTKSHLTQYAKEASFGTEAVMGMPKKLHKTMQNVLRTASVPMQKGKNVIQRLSVYELAGVDVFNAKRVNPGTLCARIMDFYDIELNSGIDAEKLADIGYEALVDKLEIFPQQVTEQTLHRQLLPIDEIYQWGEYVKSTHLSLMPYPEGSGKLASILGAKAGRTSSIPAKVAFPFIQEAARWVEDLSEFILDFYDGHKDAEQINDWLSAQGLNLSLTRTSKLEMPYVSIRTHKINEIGLTRLLATACFIVIASLTARRKEELGQLVAGCYDDGWLSVYIEKTSQRMDSQPVPPLVGKAIEILEKISGEARELYKTDSIFVLLNKSTELIEYDPAQYLNRFYEITTKEKVGIEWRFSPHQFRRFFALIYYHRFDDAALGILSFHLRHFNIEMTKRYVTDQEFGKEMRETGEEWKASFLRDVISGKRAVGGKAGNKIKKKIHDWASEFRNKVDVVDKEKVVSKMMKYMNRLGASFTQQVWGTICTSPLNTGFAKYSACKTVGEHPDYANADEIACGGCPFACHTDRFASSVGDKIEDEQRNLTSSPEGSVWREKAEIRLISLQELLNSSQSVEPIFIES</sequence>
<dbReference type="EMBL" id="JRQD01000001">
    <property type="protein sequence ID" value="KGM07722.1"/>
    <property type="molecule type" value="Genomic_DNA"/>
</dbReference>
<comment type="caution">
    <text evidence="3">The sequence shown here is derived from an EMBL/GenBank/DDBJ whole genome shotgun (WGS) entry which is preliminary data.</text>
</comment>
<dbReference type="Pfam" id="PF00589">
    <property type="entry name" value="Phage_integrase"/>
    <property type="match status" value="1"/>
</dbReference>
<dbReference type="GO" id="GO:0015074">
    <property type="term" value="P:DNA integration"/>
    <property type="evidence" value="ECO:0007669"/>
    <property type="project" value="InterPro"/>
</dbReference>
<dbReference type="AlphaFoldDB" id="A0A0A0BJB1"/>